<evidence type="ECO:0000256" key="10">
    <source>
        <dbReference type="PIRSR" id="PIRSR605002-1"/>
    </source>
</evidence>
<dbReference type="SFLD" id="SFLDG01140">
    <property type="entry name" value="C2.B:_Phosphomannomutase_and_P"/>
    <property type="match status" value="1"/>
</dbReference>
<dbReference type="RefSeq" id="WP_245995628.1">
    <property type="nucleotide sequence ID" value="NZ_RKHG01000001.1"/>
</dbReference>
<dbReference type="EC" id="5.4.2.8" evidence="5"/>
<dbReference type="InterPro" id="IPR043169">
    <property type="entry name" value="PMM_cap"/>
</dbReference>
<proteinExistence type="inferred from homology"/>
<comment type="subcellular location">
    <subcellularLocation>
        <location evidence="1">Cytoplasm</location>
    </subcellularLocation>
</comment>
<dbReference type="UniPathway" id="UPA00126">
    <property type="reaction ID" value="UER00424"/>
</dbReference>
<feature type="binding site" evidence="12">
    <location>
        <position position="18"/>
    </location>
    <ligand>
        <name>Mg(2+)</name>
        <dbReference type="ChEBI" id="CHEBI:18420"/>
        <label>1</label>
    </ligand>
</feature>
<comment type="subunit">
    <text evidence="4">Homodimer.</text>
</comment>
<evidence type="ECO:0000256" key="3">
    <source>
        <dbReference type="ARBA" id="ARBA00009736"/>
    </source>
</evidence>
<dbReference type="PANTHER" id="PTHR10000:SF8">
    <property type="entry name" value="HAD SUPERFAMILY HYDROLASE-LIKE, TYPE 3"/>
    <property type="match status" value="1"/>
</dbReference>
<protein>
    <recommendedName>
        <fullName evidence="5">phosphomannomutase</fullName>
        <ecNumber evidence="5">5.4.2.8</ecNumber>
    </recommendedName>
</protein>
<evidence type="ECO:0000256" key="8">
    <source>
        <dbReference type="ARBA" id="ARBA00022842"/>
    </source>
</evidence>
<feature type="binding site" evidence="12">
    <location>
        <position position="20"/>
    </location>
    <ligand>
        <name>Mg(2+)</name>
        <dbReference type="ChEBI" id="CHEBI:18420"/>
        <label>1</label>
    </ligand>
</feature>
<dbReference type="GO" id="GO:0004615">
    <property type="term" value="F:phosphomannomutase activity"/>
    <property type="evidence" value="ECO:0007669"/>
    <property type="project" value="UniProtKB-EC"/>
</dbReference>
<dbReference type="EMBL" id="RKHG01000001">
    <property type="protein sequence ID" value="ROR55025.1"/>
    <property type="molecule type" value="Genomic_DNA"/>
</dbReference>
<feature type="binding site" evidence="11">
    <location>
        <position position="190"/>
    </location>
    <ligand>
        <name>alpha-D-mannose 1-phosphate</name>
        <dbReference type="ChEBI" id="CHEBI:58409"/>
    </ligand>
</feature>
<evidence type="ECO:0000313" key="14">
    <source>
        <dbReference type="Proteomes" id="UP000275749"/>
    </source>
</evidence>
<keyword evidence="6" id="KW-0963">Cytoplasm</keyword>
<dbReference type="InterPro" id="IPR036412">
    <property type="entry name" value="HAD-like_sf"/>
</dbReference>
<organism evidence="13 14">
    <name type="scientific">Luteococcus japonicus</name>
    <dbReference type="NCBI Taxonomy" id="33984"/>
    <lineage>
        <taxon>Bacteria</taxon>
        <taxon>Bacillati</taxon>
        <taxon>Actinomycetota</taxon>
        <taxon>Actinomycetes</taxon>
        <taxon>Propionibacteriales</taxon>
        <taxon>Propionibacteriaceae</taxon>
        <taxon>Luteococcus</taxon>
    </lineage>
</organism>
<dbReference type="InterPro" id="IPR006379">
    <property type="entry name" value="HAD-SF_hydro_IIB"/>
</dbReference>
<dbReference type="AlphaFoldDB" id="A0A3N1ZW26"/>
<dbReference type="GO" id="GO:0009298">
    <property type="term" value="P:GDP-mannose biosynthetic process"/>
    <property type="evidence" value="ECO:0007669"/>
    <property type="project" value="UniProtKB-UniPathway"/>
</dbReference>
<name>A0A3N1ZW26_9ACTN</name>
<evidence type="ECO:0000256" key="5">
    <source>
        <dbReference type="ARBA" id="ARBA00012730"/>
    </source>
</evidence>
<dbReference type="SFLD" id="SFLDS00003">
    <property type="entry name" value="Haloacid_Dehalogenase"/>
    <property type="match status" value="1"/>
</dbReference>
<evidence type="ECO:0000256" key="1">
    <source>
        <dbReference type="ARBA" id="ARBA00004496"/>
    </source>
</evidence>
<feature type="binding site" evidence="12">
    <location>
        <position position="221"/>
    </location>
    <ligand>
        <name>Mg(2+)</name>
        <dbReference type="ChEBI" id="CHEBI:18420"/>
        <label>1</label>
    </ligand>
</feature>
<reference evidence="13 14" key="1">
    <citation type="submission" date="2018-11" db="EMBL/GenBank/DDBJ databases">
        <title>Sequencing the genomes of 1000 actinobacteria strains.</title>
        <authorList>
            <person name="Klenk H.-P."/>
        </authorList>
    </citation>
    <scope>NUCLEOTIDE SEQUENCE [LARGE SCALE GENOMIC DNA]</scope>
    <source>
        <strain evidence="13 14">DSM 10546</strain>
    </source>
</reference>
<evidence type="ECO:0000256" key="11">
    <source>
        <dbReference type="PIRSR" id="PIRSR605002-2"/>
    </source>
</evidence>
<dbReference type="NCBIfam" id="TIGR01484">
    <property type="entry name" value="HAD-SF-IIB"/>
    <property type="match status" value="1"/>
</dbReference>
<dbReference type="Proteomes" id="UP000275749">
    <property type="component" value="Unassembled WGS sequence"/>
</dbReference>
<dbReference type="Pfam" id="PF03332">
    <property type="entry name" value="PMM"/>
    <property type="match status" value="1"/>
</dbReference>
<feature type="active site" description="Nucleophile" evidence="10">
    <location>
        <position position="18"/>
    </location>
</feature>
<feature type="binding site" evidence="11">
    <location>
        <position position="137"/>
    </location>
    <ligand>
        <name>alpha-D-mannose 1-phosphate</name>
        <dbReference type="ChEBI" id="CHEBI:58409"/>
    </ligand>
</feature>
<feature type="binding site" evidence="11">
    <location>
        <position position="188"/>
    </location>
    <ligand>
        <name>alpha-D-mannose 1-phosphate</name>
        <dbReference type="ChEBI" id="CHEBI:58409"/>
    </ligand>
</feature>
<dbReference type="Gene3D" id="3.40.50.1000">
    <property type="entry name" value="HAD superfamily/HAD-like"/>
    <property type="match status" value="1"/>
</dbReference>
<keyword evidence="9" id="KW-0413">Isomerase</keyword>
<dbReference type="SUPFAM" id="SSF56784">
    <property type="entry name" value="HAD-like"/>
    <property type="match status" value="1"/>
</dbReference>
<comment type="caution">
    <text evidence="13">The sequence shown here is derived from an EMBL/GenBank/DDBJ whole genome shotgun (WGS) entry which is preliminary data.</text>
</comment>
<dbReference type="Gene3D" id="3.30.1240.20">
    <property type="match status" value="1"/>
</dbReference>
<feature type="active site" description="Proton donor/acceptor" evidence="10">
    <location>
        <position position="20"/>
    </location>
</feature>
<dbReference type="SFLD" id="SFLDG01143">
    <property type="entry name" value="C2.B.3:_Phosphomannomutase_Lik"/>
    <property type="match status" value="1"/>
</dbReference>
<evidence type="ECO:0000256" key="6">
    <source>
        <dbReference type="ARBA" id="ARBA00022490"/>
    </source>
</evidence>
<dbReference type="GO" id="GO:0005829">
    <property type="term" value="C:cytosol"/>
    <property type="evidence" value="ECO:0007669"/>
    <property type="project" value="TreeGrafter"/>
</dbReference>
<evidence type="ECO:0000256" key="12">
    <source>
        <dbReference type="PIRSR" id="PIRSR605002-3"/>
    </source>
</evidence>
<comment type="similarity">
    <text evidence="3">Belongs to the eukaryotic PMM family.</text>
</comment>
<dbReference type="InterPro" id="IPR023214">
    <property type="entry name" value="HAD_sf"/>
</dbReference>
<comment type="pathway">
    <text evidence="2">Nucleotide-sugar biosynthesis; GDP-alpha-D-mannose biosynthesis; alpha-D-mannose 1-phosphate from D-fructose 6-phosphate: step 2/2.</text>
</comment>
<dbReference type="GO" id="GO:0000287">
    <property type="term" value="F:magnesium ion binding"/>
    <property type="evidence" value="ECO:0007669"/>
    <property type="project" value="TreeGrafter"/>
</dbReference>
<dbReference type="GO" id="GO:0016791">
    <property type="term" value="F:phosphatase activity"/>
    <property type="evidence" value="ECO:0007669"/>
    <property type="project" value="TreeGrafter"/>
</dbReference>
<accession>A0A3N1ZW26</accession>
<evidence type="ECO:0000256" key="7">
    <source>
        <dbReference type="ARBA" id="ARBA00022723"/>
    </source>
</evidence>
<evidence type="ECO:0000256" key="2">
    <source>
        <dbReference type="ARBA" id="ARBA00004699"/>
    </source>
</evidence>
<keyword evidence="7 12" id="KW-0479">Metal-binding</keyword>
<dbReference type="InterPro" id="IPR005002">
    <property type="entry name" value="PMM"/>
</dbReference>
<evidence type="ECO:0000256" key="4">
    <source>
        <dbReference type="ARBA" id="ARBA00011738"/>
    </source>
</evidence>
<evidence type="ECO:0000313" key="13">
    <source>
        <dbReference type="EMBL" id="ROR55025.1"/>
    </source>
</evidence>
<dbReference type="PANTHER" id="PTHR10000">
    <property type="entry name" value="PHOSPHOSERINE PHOSPHATASE"/>
    <property type="match status" value="1"/>
</dbReference>
<sequence>MTELTIPVPDDIQIVAFDLDDTLAASKSPVQPEMAATLRDLLAVRPVCIISGGRYEQFQAQVLDNLPTDADLSRLHLMPTCGTRYLRHVDGAWTQIYAHDLDEADKAAAIASLEKRAKELGVWEPDEKCKGDRIEDRGSQITFSALGQQASVADKHAWDPDMTKRGALRDAVAADVPQLEVRSGGSTSIDITQKGIDKAHGMRALTEQTGIQPENMLFIGDRLQPGGNDYPVYEMGIACHAVEGPQDTIGYVRSLIDGFQKA</sequence>
<evidence type="ECO:0000256" key="9">
    <source>
        <dbReference type="ARBA" id="ARBA00023235"/>
    </source>
</evidence>
<feature type="binding site" evidence="12">
    <location>
        <position position="233"/>
    </location>
    <ligand>
        <name>Mg(2+)</name>
        <dbReference type="ChEBI" id="CHEBI:18420"/>
        <label>1</label>
    </ligand>
</feature>
<keyword evidence="8 12" id="KW-0460">Magnesium</keyword>
<gene>
    <name evidence="13" type="ORF">EDD41_2268</name>
</gene>
<comment type="cofactor">
    <cofactor evidence="12">
        <name>Mg(2+)</name>
        <dbReference type="ChEBI" id="CHEBI:18420"/>
    </cofactor>
</comment>